<gene>
    <name evidence="2" type="ORF">T02_9737</name>
</gene>
<dbReference type="EMBL" id="JYDW01003278">
    <property type="protein sequence ID" value="KRZ46466.1"/>
    <property type="molecule type" value="Genomic_DNA"/>
</dbReference>
<keyword evidence="3" id="KW-1185">Reference proteome</keyword>
<sequence length="30" mass="3598">MLQCQDPFRKKLKTSRQGPGEIHFRKDSCY</sequence>
<comment type="caution">
    <text evidence="2">The sequence shown here is derived from an EMBL/GenBank/DDBJ whole genome shotgun (WGS) entry which is preliminary data.</text>
</comment>
<evidence type="ECO:0000313" key="3">
    <source>
        <dbReference type="Proteomes" id="UP000054721"/>
    </source>
</evidence>
<reference evidence="2 3" key="1">
    <citation type="submission" date="2015-05" db="EMBL/GenBank/DDBJ databases">
        <title>Evolution of Trichinella species and genotypes.</title>
        <authorList>
            <person name="Korhonen P.K."/>
            <person name="Edoardo P."/>
            <person name="Giuseppe L.R."/>
            <person name="Gasser R.B."/>
        </authorList>
    </citation>
    <scope>NUCLEOTIDE SEQUENCE [LARGE SCALE GENOMIC DNA]</scope>
    <source>
        <strain evidence="2">ISS10</strain>
    </source>
</reference>
<accession>A0A0V1KH03</accession>
<protein>
    <submittedName>
        <fullName evidence="2">Uncharacterized protein</fullName>
    </submittedName>
</protein>
<feature type="region of interest" description="Disordered" evidence="1">
    <location>
        <begin position="1"/>
        <end position="30"/>
    </location>
</feature>
<evidence type="ECO:0000256" key="1">
    <source>
        <dbReference type="SAM" id="MobiDB-lite"/>
    </source>
</evidence>
<organism evidence="2 3">
    <name type="scientific">Trichinella nativa</name>
    <dbReference type="NCBI Taxonomy" id="6335"/>
    <lineage>
        <taxon>Eukaryota</taxon>
        <taxon>Metazoa</taxon>
        <taxon>Ecdysozoa</taxon>
        <taxon>Nematoda</taxon>
        <taxon>Enoplea</taxon>
        <taxon>Dorylaimia</taxon>
        <taxon>Trichinellida</taxon>
        <taxon>Trichinellidae</taxon>
        <taxon>Trichinella</taxon>
    </lineage>
</organism>
<name>A0A0V1KH03_9BILA</name>
<dbReference type="Proteomes" id="UP000054721">
    <property type="component" value="Unassembled WGS sequence"/>
</dbReference>
<dbReference type="AlphaFoldDB" id="A0A0V1KH03"/>
<proteinExistence type="predicted"/>
<evidence type="ECO:0000313" key="2">
    <source>
        <dbReference type="EMBL" id="KRZ46466.1"/>
    </source>
</evidence>